<dbReference type="PROSITE" id="PS51925">
    <property type="entry name" value="SWIB_MDM2"/>
    <property type="match status" value="1"/>
</dbReference>
<proteinExistence type="predicted"/>
<accession>A0A6A6VJB7</accession>
<evidence type="ECO:0000259" key="2">
    <source>
        <dbReference type="PROSITE" id="PS51925"/>
    </source>
</evidence>
<feature type="domain" description="DEK-C" evidence="3">
    <location>
        <begin position="7"/>
        <end position="62"/>
    </location>
</feature>
<feature type="region of interest" description="Disordered" evidence="1">
    <location>
        <begin position="74"/>
        <end position="197"/>
    </location>
</feature>
<dbReference type="Pfam" id="PF08766">
    <property type="entry name" value="DEK_C"/>
    <property type="match status" value="1"/>
</dbReference>
<keyword evidence="5" id="KW-1185">Reference proteome</keyword>
<evidence type="ECO:0000259" key="3">
    <source>
        <dbReference type="PROSITE" id="PS51998"/>
    </source>
</evidence>
<dbReference type="InterPro" id="IPR014876">
    <property type="entry name" value="DEK_C"/>
</dbReference>
<name>A0A6A6VJB7_9PLEO</name>
<dbReference type="SMART" id="SM00151">
    <property type="entry name" value="SWIB"/>
    <property type="match status" value="1"/>
</dbReference>
<dbReference type="CDD" id="cd10567">
    <property type="entry name" value="SWIB-MDM2_like"/>
    <property type="match status" value="1"/>
</dbReference>
<dbReference type="PROSITE" id="PS51998">
    <property type="entry name" value="DEK_C"/>
    <property type="match status" value="1"/>
</dbReference>
<feature type="compositionally biased region" description="Polar residues" evidence="1">
    <location>
        <begin position="143"/>
        <end position="154"/>
    </location>
</feature>
<dbReference type="InterPro" id="IPR019835">
    <property type="entry name" value="SWIB_domain"/>
</dbReference>
<evidence type="ECO:0000256" key="1">
    <source>
        <dbReference type="SAM" id="MobiDB-lite"/>
    </source>
</evidence>
<feature type="compositionally biased region" description="Basic residues" evidence="1">
    <location>
        <begin position="156"/>
        <end position="174"/>
    </location>
</feature>
<dbReference type="Proteomes" id="UP000799440">
    <property type="component" value="Unassembled WGS sequence"/>
</dbReference>
<feature type="domain" description="DM2" evidence="2">
    <location>
        <begin position="200"/>
        <end position="277"/>
    </location>
</feature>
<reference evidence="4" key="1">
    <citation type="journal article" date="2020" name="Stud. Mycol.">
        <title>101 Dothideomycetes genomes: a test case for predicting lifestyles and emergence of pathogens.</title>
        <authorList>
            <person name="Haridas S."/>
            <person name="Albert R."/>
            <person name="Binder M."/>
            <person name="Bloem J."/>
            <person name="Labutti K."/>
            <person name="Salamov A."/>
            <person name="Andreopoulos B."/>
            <person name="Baker S."/>
            <person name="Barry K."/>
            <person name="Bills G."/>
            <person name="Bluhm B."/>
            <person name="Cannon C."/>
            <person name="Castanera R."/>
            <person name="Culley D."/>
            <person name="Daum C."/>
            <person name="Ezra D."/>
            <person name="Gonzalez J."/>
            <person name="Henrissat B."/>
            <person name="Kuo A."/>
            <person name="Liang C."/>
            <person name="Lipzen A."/>
            <person name="Lutzoni F."/>
            <person name="Magnuson J."/>
            <person name="Mondo S."/>
            <person name="Nolan M."/>
            <person name="Ohm R."/>
            <person name="Pangilinan J."/>
            <person name="Park H.-J."/>
            <person name="Ramirez L."/>
            <person name="Alfaro M."/>
            <person name="Sun H."/>
            <person name="Tritt A."/>
            <person name="Yoshinaga Y."/>
            <person name="Zwiers L.-H."/>
            <person name="Turgeon B."/>
            <person name="Goodwin S."/>
            <person name="Spatafora J."/>
            <person name="Crous P."/>
            <person name="Grigoriev I."/>
        </authorList>
    </citation>
    <scope>NUCLEOTIDE SEQUENCE</scope>
    <source>
        <strain evidence="4">CBS 119925</strain>
    </source>
</reference>
<gene>
    <name evidence="4" type="ORF">M011DRAFT_465320</name>
</gene>
<organism evidence="4 5">
    <name type="scientific">Sporormia fimetaria CBS 119925</name>
    <dbReference type="NCBI Taxonomy" id="1340428"/>
    <lineage>
        <taxon>Eukaryota</taxon>
        <taxon>Fungi</taxon>
        <taxon>Dikarya</taxon>
        <taxon>Ascomycota</taxon>
        <taxon>Pezizomycotina</taxon>
        <taxon>Dothideomycetes</taxon>
        <taxon>Pleosporomycetidae</taxon>
        <taxon>Pleosporales</taxon>
        <taxon>Sporormiaceae</taxon>
        <taxon>Sporormia</taxon>
    </lineage>
</organism>
<evidence type="ECO:0000313" key="4">
    <source>
        <dbReference type="EMBL" id="KAF2749640.1"/>
    </source>
</evidence>
<dbReference type="InterPro" id="IPR003121">
    <property type="entry name" value="SWIB_MDM2_domain"/>
</dbReference>
<dbReference type="SUPFAM" id="SSF109715">
    <property type="entry name" value="DEK C-terminal domain"/>
    <property type="match status" value="1"/>
</dbReference>
<dbReference type="SUPFAM" id="SSF47592">
    <property type="entry name" value="SWIB/MDM2 domain"/>
    <property type="match status" value="1"/>
</dbReference>
<dbReference type="AlphaFoldDB" id="A0A6A6VJB7"/>
<dbReference type="OrthoDB" id="10251073at2759"/>
<dbReference type="Gene3D" id="1.10.245.10">
    <property type="entry name" value="SWIB/MDM2 domain"/>
    <property type="match status" value="1"/>
</dbReference>
<sequence length="281" mass="31200">MSTTLTSEERVTYAKFIDGILAVSDIESVSAKRIRKGLQEMVGRDLTAQKEAVNNLIHERFDRYTAHNGCAEPEAVVKQENGTTGSSNGTPEEGKTPVSKKRSPDEDTGVSSVDDSPPKKKVKKQKTAEDDDAAYAAKLQAELNASTRTRSTRGGNAKKKRPTVTKKTKKKTSARVKEEDDSDVASGSGAEKKKVKRTGGFHRPLVLSPALQALIGETQLSRPQIVKKIWEYIREKDLQDPNDKRQIFCDDAMRAVFKQDKVHMFTMNKMLSQQVYAVDEV</sequence>
<dbReference type="InterPro" id="IPR036885">
    <property type="entry name" value="SWIB_MDM2_dom_sf"/>
</dbReference>
<protein>
    <submittedName>
        <fullName evidence="4">SWIB-domain-containing protein</fullName>
    </submittedName>
</protein>
<dbReference type="EMBL" id="MU006565">
    <property type="protein sequence ID" value="KAF2749640.1"/>
    <property type="molecule type" value="Genomic_DNA"/>
</dbReference>
<dbReference type="PANTHER" id="PTHR13844">
    <property type="entry name" value="SWI/SNF-RELATED MATRIX-ASSOCIATED ACTIN-DEPENDENT REGULATOR OF CHROMATIN SUBFAMILY D"/>
    <property type="match status" value="1"/>
</dbReference>
<dbReference type="Pfam" id="PF02201">
    <property type="entry name" value="SWIB"/>
    <property type="match status" value="1"/>
</dbReference>
<feature type="compositionally biased region" description="Polar residues" evidence="1">
    <location>
        <begin position="80"/>
        <end position="90"/>
    </location>
</feature>
<evidence type="ECO:0000313" key="5">
    <source>
        <dbReference type="Proteomes" id="UP000799440"/>
    </source>
</evidence>